<evidence type="ECO:0000313" key="5">
    <source>
        <dbReference type="EMBL" id="EJZ62924.1"/>
    </source>
</evidence>
<dbReference type="RefSeq" id="WP_008862668.1">
    <property type="nucleotide sequence ID" value="NZ_JH815205.1"/>
</dbReference>
<dbReference type="InterPro" id="IPR013780">
    <property type="entry name" value="Glyco_hydro_b"/>
</dbReference>
<dbReference type="HOGENOM" id="CLU_015704_0_0_10"/>
<dbReference type="Gene3D" id="2.60.40.1180">
    <property type="entry name" value="Golgi alpha-mannosidase II"/>
    <property type="match status" value="1"/>
</dbReference>
<dbReference type="InterPro" id="IPR026444">
    <property type="entry name" value="Secre_tail"/>
</dbReference>
<organism evidence="5 6">
    <name type="scientific">Barnesiella intestinihominis YIT 11860</name>
    <dbReference type="NCBI Taxonomy" id="742726"/>
    <lineage>
        <taxon>Bacteria</taxon>
        <taxon>Pseudomonadati</taxon>
        <taxon>Bacteroidota</taxon>
        <taxon>Bacteroidia</taxon>
        <taxon>Bacteroidales</taxon>
        <taxon>Barnesiellaceae</taxon>
        <taxon>Barnesiella</taxon>
    </lineage>
</organism>
<gene>
    <name evidence="5" type="ORF">HMPREF9448_02278</name>
</gene>
<dbReference type="SUPFAM" id="SSF51445">
    <property type="entry name" value="(Trans)glycosidases"/>
    <property type="match status" value="1"/>
</dbReference>
<dbReference type="PATRIC" id="fig|742726.3.peg.2377"/>
<dbReference type="PANTHER" id="PTHR11452">
    <property type="entry name" value="ALPHA-GALACTOSIDASE/ALPHA-N-ACETYLGALACTOSAMINIDASE"/>
    <property type="match status" value="1"/>
</dbReference>
<dbReference type="STRING" id="742726.HMPREF9448_02278"/>
<dbReference type="Proteomes" id="UP000006044">
    <property type="component" value="Unassembled WGS sequence"/>
</dbReference>
<dbReference type="NCBIfam" id="TIGR04183">
    <property type="entry name" value="Por_Secre_tail"/>
    <property type="match status" value="1"/>
</dbReference>
<keyword evidence="2" id="KW-0378">Hydrolase</keyword>
<dbReference type="GO" id="GO:0004553">
    <property type="term" value="F:hydrolase activity, hydrolyzing O-glycosyl compounds"/>
    <property type="evidence" value="ECO:0007669"/>
    <property type="project" value="InterPro"/>
</dbReference>
<dbReference type="InterPro" id="IPR017853">
    <property type="entry name" value="GH"/>
</dbReference>
<dbReference type="GO" id="GO:0005975">
    <property type="term" value="P:carbohydrate metabolic process"/>
    <property type="evidence" value="ECO:0007669"/>
    <property type="project" value="InterPro"/>
</dbReference>
<reference evidence="5 6" key="1">
    <citation type="submission" date="2012-08" db="EMBL/GenBank/DDBJ databases">
        <title>The Genome Sequence of Barnesiella intestinihominis YIT 11860.</title>
        <authorList>
            <consortium name="The Broad Institute Genome Sequencing Platform"/>
            <person name="Earl A."/>
            <person name="Ward D."/>
            <person name="Feldgarden M."/>
            <person name="Gevers D."/>
            <person name="Morotomi M."/>
            <person name="Walker B."/>
            <person name="Young S.K."/>
            <person name="Zeng Q."/>
            <person name="Gargeya S."/>
            <person name="Fitzgerald M."/>
            <person name="Haas B."/>
            <person name="Abouelleil A."/>
            <person name="Alvarado L."/>
            <person name="Arachchi H.M."/>
            <person name="Berlin A.M."/>
            <person name="Chapman S.B."/>
            <person name="Goldberg J."/>
            <person name="Griggs A."/>
            <person name="Gujja S."/>
            <person name="Hansen M."/>
            <person name="Howarth C."/>
            <person name="Imamovic A."/>
            <person name="Larimer J."/>
            <person name="McCowen C."/>
            <person name="Montmayeur A."/>
            <person name="Murphy C."/>
            <person name="Neiman D."/>
            <person name="Pearson M."/>
            <person name="Priest M."/>
            <person name="Roberts A."/>
            <person name="Saif S."/>
            <person name="Shea T."/>
            <person name="Sisk P."/>
            <person name="Sykes S."/>
            <person name="Wortman J."/>
            <person name="Nusbaum C."/>
            <person name="Birren B."/>
        </authorList>
    </citation>
    <scope>NUCLEOTIDE SEQUENCE [LARGE SCALE GENOMIC DNA]</scope>
    <source>
        <strain evidence="5 6">YIT 11860</strain>
    </source>
</reference>
<dbReference type="InterPro" id="IPR002241">
    <property type="entry name" value="Glyco_hydro_27"/>
</dbReference>
<evidence type="ECO:0000259" key="4">
    <source>
        <dbReference type="Pfam" id="PF18962"/>
    </source>
</evidence>
<accession>K0X5H0</accession>
<dbReference type="AlphaFoldDB" id="K0X5H0"/>
<dbReference type="EMBL" id="ADLE01000015">
    <property type="protein sequence ID" value="EJZ62924.1"/>
    <property type="molecule type" value="Genomic_DNA"/>
</dbReference>
<dbReference type="PANTHER" id="PTHR11452:SF75">
    <property type="entry name" value="ALPHA-GALACTOSIDASE MEL1"/>
    <property type="match status" value="1"/>
</dbReference>
<evidence type="ECO:0000256" key="3">
    <source>
        <dbReference type="ARBA" id="ARBA00023295"/>
    </source>
</evidence>
<dbReference type="Gene3D" id="3.20.20.70">
    <property type="entry name" value="Aldolase class I"/>
    <property type="match status" value="1"/>
</dbReference>
<dbReference type="OrthoDB" id="9807519at2"/>
<evidence type="ECO:0000256" key="2">
    <source>
        <dbReference type="ARBA" id="ARBA00022801"/>
    </source>
</evidence>
<dbReference type="eggNOG" id="COG3345">
    <property type="taxonomic scope" value="Bacteria"/>
</dbReference>
<evidence type="ECO:0000256" key="1">
    <source>
        <dbReference type="ARBA" id="ARBA00009743"/>
    </source>
</evidence>
<dbReference type="InterPro" id="IPR013785">
    <property type="entry name" value="Aldolase_TIM"/>
</dbReference>
<keyword evidence="6" id="KW-1185">Reference proteome</keyword>
<comment type="similarity">
    <text evidence="1">Belongs to the glycosyl hydrolase 27 family.</text>
</comment>
<feature type="domain" description="Secretion system C-terminal sorting" evidence="4">
    <location>
        <begin position="712"/>
        <end position="771"/>
    </location>
</feature>
<dbReference type="Pfam" id="PF18962">
    <property type="entry name" value="Por_Secre_tail"/>
    <property type="match status" value="1"/>
</dbReference>
<keyword evidence="3" id="KW-0326">Glycosidase</keyword>
<protein>
    <submittedName>
        <fullName evidence="5">Por secretion system C-terminal sorting domain-containing protein</fullName>
    </submittedName>
</protein>
<name>K0X5H0_9BACT</name>
<evidence type="ECO:0000313" key="6">
    <source>
        <dbReference type="Proteomes" id="UP000006044"/>
    </source>
</evidence>
<sequence length="785" mass="88079">MNRLTSLLFCVIPLSVSAITVQEGMLKLNISDTDGQTDIYRNEVLLISKNHAVFKIDESEYSAPSLTFTGATVSDYSDLFGLGKRVDLVYTNENPKLKATHTYYLYSGQNYLLTELKVEAPDVIASNYMSPLTTTEPTAFLPAENGTNVALIVPYDNDCWVAYDSKVFRVGATYTSYEAGCLYSTKNNNGLVLGSIEHDNWKTGVVSKVNTPNSITSLIVYGGISDNYSGKTPTTRDQLPHGKVKGTTVKSPKVMIGYFDDWRDGMEVYGELNAVVTPKRAWDKGTPFGWNSWGNAMSDVSYAIASSVSAFFADKLAPEFTNDSTVYIGLDSYWTNITAQNRRRFIKECKERGQRPGIYWTPFVDWGGNMNKDVEGTNGKYKYGDIVLKINGQPAQFPGGNKGWALDPTHIGTKMRIDYYIDQWIKDGYEFLKIDFMTHGTFEADSWYDPEVTTGIQAYNQGMKYLSDRIGDKMYVNLSIAPLFPAQYANGRRFACDTYGTMNDTKYALNALTHSWWTDRFYCYNDPDYMVFGKFTGNGEYPSGRTYTLHSPGENRARFTSVVTTGLCLLGDDFLNCTEEARVRAQSIVKNEEINRIGKIGKSFRPIVNDYWGTGQADAFMHRVADTLYVAAYHFTTSPTQKVFNLKYSDLGLAEGVVYTVHELWTDKKEMTDKTANILTLKVPRSDARVFKIYPGTISSVEEAVADKDTKIYPNPCHDELYINKLNNENNCDYDVYSIAGEKLISLDDFGGDVIDVNPLAPGSYILVSTDTVTRNRFVASFIKE</sequence>
<dbReference type="GeneID" id="77849478"/>
<proteinExistence type="inferred from homology"/>
<comment type="caution">
    <text evidence="5">The sequence shown here is derived from an EMBL/GenBank/DDBJ whole genome shotgun (WGS) entry which is preliminary data.</text>
</comment>